<dbReference type="OrthoDB" id="10313007at2759"/>
<organism evidence="2 3">
    <name type="scientific">Lophiotrema nucula</name>
    <dbReference type="NCBI Taxonomy" id="690887"/>
    <lineage>
        <taxon>Eukaryota</taxon>
        <taxon>Fungi</taxon>
        <taxon>Dikarya</taxon>
        <taxon>Ascomycota</taxon>
        <taxon>Pezizomycotina</taxon>
        <taxon>Dothideomycetes</taxon>
        <taxon>Pleosporomycetidae</taxon>
        <taxon>Pleosporales</taxon>
        <taxon>Lophiotremataceae</taxon>
        <taxon>Lophiotrema</taxon>
    </lineage>
</organism>
<evidence type="ECO:0000313" key="3">
    <source>
        <dbReference type="Proteomes" id="UP000799770"/>
    </source>
</evidence>
<keyword evidence="1" id="KW-0732">Signal</keyword>
<proteinExistence type="predicted"/>
<feature type="signal peptide" evidence="1">
    <location>
        <begin position="1"/>
        <end position="22"/>
    </location>
</feature>
<evidence type="ECO:0000313" key="2">
    <source>
        <dbReference type="EMBL" id="KAF2107772.1"/>
    </source>
</evidence>
<keyword evidence="3" id="KW-1185">Reference proteome</keyword>
<gene>
    <name evidence="2" type="ORF">BDV96DRAFT_294748</name>
</gene>
<name>A0A6A5YKT8_9PLEO</name>
<reference evidence="2" key="1">
    <citation type="journal article" date="2020" name="Stud. Mycol.">
        <title>101 Dothideomycetes genomes: a test case for predicting lifestyles and emergence of pathogens.</title>
        <authorList>
            <person name="Haridas S."/>
            <person name="Albert R."/>
            <person name="Binder M."/>
            <person name="Bloem J."/>
            <person name="Labutti K."/>
            <person name="Salamov A."/>
            <person name="Andreopoulos B."/>
            <person name="Baker S."/>
            <person name="Barry K."/>
            <person name="Bills G."/>
            <person name="Bluhm B."/>
            <person name="Cannon C."/>
            <person name="Castanera R."/>
            <person name="Culley D."/>
            <person name="Daum C."/>
            <person name="Ezra D."/>
            <person name="Gonzalez J."/>
            <person name="Henrissat B."/>
            <person name="Kuo A."/>
            <person name="Liang C."/>
            <person name="Lipzen A."/>
            <person name="Lutzoni F."/>
            <person name="Magnuson J."/>
            <person name="Mondo S."/>
            <person name="Nolan M."/>
            <person name="Ohm R."/>
            <person name="Pangilinan J."/>
            <person name="Park H.-J."/>
            <person name="Ramirez L."/>
            <person name="Alfaro M."/>
            <person name="Sun H."/>
            <person name="Tritt A."/>
            <person name="Yoshinaga Y."/>
            <person name="Zwiers L.-H."/>
            <person name="Turgeon B."/>
            <person name="Goodwin S."/>
            <person name="Spatafora J."/>
            <person name="Crous P."/>
            <person name="Grigoriev I."/>
        </authorList>
    </citation>
    <scope>NUCLEOTIDE SEQUENCE</scope>
    <source>
        <strain evidence="2">CBS 627.86</strain>
    </source>
</reference>
<dbReference type="Proteomes" id="UP000799770">
    <property type="component" value="Unassembled WGS sequence"/>
</dbReference>
<accession>A0A6A5YKT8</accession>
<dbReference type="AlphaFoldDB" id="A0A6A5YKT8"/>
<sequence length="386" mass="41665">MRVPSPLKTALFIAACLPAALGQSSMQCSNSDDIGGYAYRGTIAACGDLIRWVTSIGYGTEIDFPGVSPGSGWQMEGKSEYSHCVVSPRDSNAQLTEERIPILDIWTAIESLRYGCTFGSVDIGNQWRVTVGTENHVGKRYARSALPSREVSHPGPASHKAVARAAEGGSPPAYGAVTMMQIAIEVVGIAGIFYAQMMRNHPHLPVTVTSAIPGYQNNNEDGTVQQLSRDLITQMDANREHRDTLFAGPQPITLQGVGGQWALSARLELPIAPEETDAWHWAHPLSLLDSHTVSSAGVPNEMADQLAHLLRGAFTFLGTAHTDDPQLRRTSGFFIWQLNGAQGAIPEDETSNLPDIGPYVRIYVERLPNTPTPTITAPNPTTNGKK</sequence>
<feature type="chain" id="PRO_5025361518" evidence="1">
    <location>
        <begin position="23"/>
        <end position="386"/>
    </location>
</feature>
<dbReference type="EMBL" id="ML977352">
    <property type="protein sequence ID" value="KAF2107772.1"/>
    <property type="molecule type" value="Genomic_DNA"/>
</dbReference>
<protein>
    <submittedName>
        <fullName evidence="2">Uncharacterized protein</fullName>
    </submittedName>
</protein>
<evidence type="ECO:0000256" key="1">
    <source>
        <dbReference type="SAM" id="SignalP"/>
    </source>
</evidence>